<organism evidence="1 2">
    <name type="scientific">Cotesia congregata</name>
    <name type="common">Parasitoid wasp</name>
    <name type="synonym">Apanteles congregatus</name>
    <dbReference type="NCBI Taxonomy" id="51543"/>
    <lineage>
        <taxon>Eukaryota</taxon>
        <taxon>Metazoa</taxon>
        <taxon>Ecdysozoa</taxon>
        <taxon>Arthropoda</taxon>
        <taxon>Hexapoda</taxon>
        <taxon>Insecta</taxon>
        <taxon>Pterygota</taxon>
        <taxon>Neoptera</taxon>
        <taxon>Endopterygota</taxon>
        <taxon>Hymenoptera</taxon>
        <taxon>Apocrita</taxon>
        <taxon>Ichneumonoidea</taxon>
        <taxon>Braconidae</taxon>
        <taxon>Microgastrinae</taxon>
        <taxon>Cotesia</taxon>
    </lineage>
</organism>
<reference evidence="1" key="1">
    <citation type="submission" date="2021-04" db="EMBL/GenBank/DDBJ databases">
        <authorList>
            <person name="Chebbi M.A.C M."/>
        </authorList>
    </citation>
    <scope>NUCLEOTIDE SEQUENCE</scope>
</reference>
<accession>A0A8J2HG30</accession>
<name>A0A8J2HG30_COTCN</name>
<dbReference type="AlphaFoldDB" id="A0A8J2HG30"/>
<evidence type="ECO:0000313" key="1">
    <source>
        <dbReference type="EMBL" id="CAG5097629.1"/>
    </source>
</evidence>
<evidence type="ECO:0000313" key="2">
    <source>
        <dbReference type="Proteomes" id="UP000786811"/>
    </source>
</evidence>
<dbReference type="Proteomes" id="UP000786811">
    <property type="component" value="Unassembled WGS sequence"/>
</dbReference>
<proteinExistence type="predicted"/>
<gene>
    <name evidence="1" type="ORF">HICCMSTLAB_LOCUS8798</name>
</gene>
<protein>
    <submittedName>
        <fullName evidence="1">Uncharacterized protein</fullName>
    </submittedName>
</protein>
<dbReference type="EMBL" id="CAJNRD030001121">
    <property type="protein sequence ID" value="CAG5097629.1"/>
    <property type="molecule type" value="Genomic_DNA"/>
</dbReference>
<comment type="caution">
    <text evidence="1">The sequence shown here is derived from an EMBL/GenBank/DDBJ whole genome shotgun (WGS) entry which is preliminary data.</text>
</comment>
<keyword evidence="2" id="KW-1185">Reference proteome</keyword>
<sequence>MPSGSTYVYVGRCSDTGGGSGYAFYMLYIVQGLACTSMSKIKHELWSSIVWPASACLTVSGSLNPPYLAVHRRHCEAVVAFKCKPAAVQRRVNLLNHI</sequence>